<keyword evidence="4" id="KW-0378">Hydrolase</keyword>
<sequence length="369" mass="39747" precursor="true">MRRARFHLLALLLALSIAPGRATAQPGGPIAVGSLNLEWFGDSLNPRDPSEIAALARYIRSLELDVLCCQEINPSGDRSGDGSPDWGDLLDALGPPFEGFVGTTGSRQRLGLIWDGGRVALTDLGELRGIDRLPVRSAETFPRMPITAFVRPLGGGPDFRLITVHLFWTSDPARRREAEQLRDWLVSYLSTGSDPDVLILGDFNTKALSLDDPRPSQTVANLELGGWFTAVSTDHPEATTPTTGERYDHAFLSPSMLLGGAYEPGSWDVRREACEAFPEAYLDRISNHCPVSIRLIGPDLDLAPPDDWGFGPGDDSPLARRLAFEAPSAVFPFPMAAVPTPTGPIEPGPRVAAGPSPPLPSKSLPMPGF</sequence>
<keyword evidence="4" id="KW-0540">Nuclease</keyword>
<feature type="signal peptide" evidence="2">
    <location>
        <begin position="1"/>
        <end position="24"/>
    </location>
</feature>
<evidence type="ECO:0000313" key="4">
    <source>
        <dbReference type="EMBL" id="QDV36590.1"/>
    </source>
</evidence>
<dbReference type="OrthoDB" id="569713at2"/>
<dbReference type="SUPFAM" id="SSF56219">
    <property type="entry name" value="DNase I-like"/>
    <property type="match status" value="1"/>
</dbReference>
<reference evidence="4 5" key="1">
    <citation type="submission" date="2019-02" db="EMBL/GenBank/DDBJ databases">
        <title>Deep-cultivation of Planctomycetes and their phenomic and genomic characterization uncovers novel biology.</title>
        <authorList>
            <person name="Wiegand S."/>
            <person name="Jogler M."/>
            <person name="Boedeker C."/>
            <person name="Pinto D."/>
            <person name="Vollmers J."/>
            <person name="Rivas-Marin E."/>
            <person name="Kohn T."/>
            <person name="Peeters S.H."/>
            <person name="Heuer A."/>
            <person name="Rast P."/>
            <person name="Oberbeckmann S."/>
            <person name="Bunk B."/>
            <person name="Jeske O."/>
            <person name="Meyerdierks A."/>
            <person name="Storesund J.E."/>
            <person name="Kallscheuer N."/>
            <person name="Luecker S."/>
            <person name="Lage O.M."/>
            <person name="Pohl T."/>
            <person name="Merkel B.J."/>
            <person name="Hornburger P."/>
            <person name="Mueller R.-W."/>
            <person name="Bruemmer F."/>
            <person name="Labrenz M."/>
            <person name="Spormann A.M."/>
            <person name="Op den Camp H."/>
            <person name="Overmann J."/>
            <person name="Amann R."/>
            <person name="Jetten M.S.M."/>
            <person name="Mascher T."/>
            <person name="Medema M.H."/>
            <person name="Devos D.P."/>
            <person name="Kaster A.-K."/>
            <person name="Ovreas L."/>
            <person name="Rohde M."/>
            <person name="Galperin M.Y."/>
            <person name="Jogler C."/>
        </authorList>
    </citation>
    <scope>NUCLEOTIDE SEQUENCE [LARGE SCALE GENOMIC DNA]</scope>
    <source>
        <strain evidence="4 5">ElP</strain>
    </source>
</reference>
<organism evidence="4 5">
    <name type="scientific">Tautonia plasticadhaerens</name>
    <dbReference type="NCBI Taxonomy" id="2527974"/>
    <lineage>
        <taxon>Bacteria</taxon>
        <taxon>Pseudomonadati</taxon>
        <taxon>Planctomycetota</taxon>
        <taxon>Planctomycetia</taxon>
        <taxon>Isosphaerales</taxon>
        <taxon>Isosphaeraceae</taxon>
        <taxon>Tautonia</taxon>
    </lineage>
</organism>
<name>A0A518H6U1_9BACT</name>
<protein>
    <submittedName>
        <fullName evidence="4">Endonuclease/Exonuclease/phosphatase family protein</fullName>
    </submittedName>
</protein>
<keyword evidence="4" id="KW-0269">Exonuclease</keyword>
<proteinExistence type="predicted"/>
<dbReference type="AlphaFoldDB" id="A0A518H6U1"/>
<dbReference type="EMBL" id="CP036426">
    <property type="protein sequence ID" value="QDV36590.1"/>
    <property type="molecule type" value="Genomic_DNA"/>
</dbReference>
<keyword evidence="5" id="KW-1185">Reference proteome</keyword>
<accession>A0A518H6U1</accession>
<gene>
    <name evidence="4" type="ORF">ElP_45180</name>
</gene>
<dbReference type="Proteomes" id="UP000317835">
    <property type="component" value="Chromosome"/>
</dbReference>
<dbReference type="RefSeq" id="WP_145273093.1">
    <property type="nucleotide sequence ID" value="NZ_CP036426.1"/>
</dbReference>
<evidence type="ECO:0000259" key="3">
    <source>
        <dbReference type="Pfam" id="PF03372"/>
    </source>
</evidence>
<dbReference type="InterPro" id="IPR005135">
    <property type="entry name" value="Endo/exonuclease/phosphatase"/>
</dbReference>
<dbReference type="Pfam" id="PF03372">
    <property type="entry name" value="Exo_endo_phos"/>
    <property type="match status" value="1"/>
</dbReference>
<keyword evidence="2" id="KW-0732">Signal</keyword>
<evidence type="ECO:0000256" key="2">
    <source>
        <dbReference type="SAM" id="SignalP"/>
    </source>
</evidence>
<dbReference type="GO" id="GO:0004527">
    <property type="term" value="F:exonuclease activity"/>
    <property type="evidence" value="ECO:0007669"/>
    <property type="project" value="UniProtKB-KW"/>
</dbReference>
<dbReference type="Gene3D" id="3.60.10.10">
    <property type="entry name" value="Endonuclease/exonuclease/phosphatase"/>
    <property type="match status" value="1"/>
</dbReference>
<feature type="region of interest" description="Disordered" evidence="1">
    <location>
        <begin position="338"/>
        <end position="369"/>
    </location>
</feature>
<dbReference type="InterPro" id="IPR036691">
    <property type="entry name" value="Endo/exonu/phosph_ase_sf"/>
</dbReference>
<keyword evidence="4" id="KW-0255">Endonuclease</keyword>
<dbReference type="KEGG" id="tpla:ElP_45180"/>
<feature type="chain" id="PRO_5021856087" evidence="2">
    <location>
        <begin position="25"/>
        <end position="369"/>
    </location>
</feature>
<dbReference type="GO" id="GO:0004519">
    <property type="term" value="F:endonuclease activity"/>
    <property type="evidence" value="ECO:0007669"/>
    <property type="project" value="UniProtKB-KW"/>
</dbReference>
<evidence type="ECO:0000256" key="1">
    <source>
        <dbReference type="SAM" id="MobiDB-lite"/>
    </source>
</evidence>
<feature type="domain" description="Endonuclease/exonuclease/phosphatase" evidence="3">
    <location>
        <begin position="34"/>
        <end position="265"/>
    </location>
</feature>
<evidence type="ECO:0000313" key="5">
    <source>
        <dbReference type="Proteomes" id="UP000317835"/>
    </source>
</evidence>